<dbReference type="Gene3D" id="3.40.50.1110">
    <property type="entry name" value="SGNH hydrolase"/>
    <property type="match status" value="1"/>
</dbReference>
<reference evidence="3" key="1">
    <citation type="journal article" date="2020" name="mSystems">
        <title>Genome- and Community-Level Interaction Insights into Carbon Utilization and Element Cycling Functions of Hydrothermarchaeota in Hydrothermal Sediment.</title>
        <authorList>
            <person name="Zhou Z."/>
            <person name="Liu Y."/>
            <person name="Xu W."/>
            <person name="Pan J."/>
            <person name="Luo Z.H."/>
            <person name="Li M."/>
        </authorList>
    </citation>
    <scope>NUCLEOTIDE SEQUENCE [LARGE SCALE GENOMIC DNA]</scope>
    <source>
        <strain evidence="3">HyVt-346</strain>
    </source>
</reference>
<feature type="domain" description="SGNH hydrolase-type esterase" evidence="1">
    <location>
        <begin position="163"/>
        <end position="330"/>
    </location>
</feature>
<dbReference type="AlphaFoldDB" id="A0A7V1D0M3"/>
<proteinExistence type="predicted"/>
<dbReference type="CDD" id="cd01831">
    <property type="entry name" value="Endoglucanase_E_like"/>
    <property type="match status" value="1"/>
</dbReference>
<dbReference type="RefSeq" id="WP_304182923.1">
    <property type="nucleotide sequence ID" value="NZ_DRGM01000144.1"/>
</dbReference>
<gene>
    <name evidence="3" type="ORF">ENH88_13810</name>
</gene>
<comment type="caution">
    <text evidence="3">The sequence shown here is derived from an EMBL/GenBank/DDBJ whole genome shotgun (WGS) entry which is preliminary data.</text>
</comment>
<dbReference type="Gene3D" id="2.60.120.260">
    <property type="entry name" value="Galactose-binding domain-like"/>
    <property type="match status" value="1"/>
</dbReference>
<accession>A0A7V1D0M3</accession>
<evidence type="ECO:0000259" key="2">
    <source>
        <dbReference type="Pfam" id="PF17996"/>
    </source>
</evidence>
<organism evidence="3">
    <name type="scientific">Pseudoalteromonas prydzensis</name>
    <dbReference type="NCBI Taxonomy" id="182141"/>
    <lineage>
        <taxon>Bacteria</taxon>
        <taxon>Pseudomonadati</taxon>
        <taxon>Pseudomonadota</taxon>
        <taxon>Gammaproteobacteria</taxon>
        <taxon>Alteromonadales</taxon>
        <taxon>Pseudoalteromonadaceae</taxon>
        <taxon>Pseudoalteromonas</taxon>
    </lineage>
</organism>
<protein>
    <submittedName>
        <fullName evidence="3">Electron transporter RnfD</fullName>
    </submittedName>
</protein>
<dbReference type="EMBL" id="DRGM01000144">
    <property type="protein sequence ID" value="HEA17490.1"/>
    <property type="molecule type" value="Genomic_DNA"/>
</dbReference>
<evidence type="ECO:0000259" key="1">
    <source>
        <dbReference type="Pfam" id="PF13472"/>
    </source>
</evidence>
<dbReference type="InterPro" id="IPR036514">
    <property type="entry name" value="SGNH_hydro_sf"/>
</dbReference>
<dbReference type="InterPro" id="IPR040794">
    <property type="entry name" value="CE2_N"/>
</dbReference>
<dbReference type="Pfam" id="PF17996">
    <property type="entry name" value="CE2_N"/>
    <property type="match status" value="1"/>
</dbReference>
<feature type="domain" description="Carbohydrate esterase 2 N-terminal" evidence="2">
    <location>
        <begin position="45"/>
        <end position="154"/>
    </location>
</feature>
<dbReference type="Proteomes" id="UP000886188">
    <property type="component" value="Unassembled WGS sequence"/>
</dbReference>
<name>A0A7V1D0M3_9GAMM</name>
<dbReference type="InterPro" id="IPR052762">
    <property type="entry name" value="PCW_deacetylase/CE"/>
</dbReference>
<dbReference type="PANTHER" id="PTHR37834:SF2">
    <property type="entry name" value="ESTERASE, SGNH HYDROLASE-TYPE"/>
    <property type="match status" value="1"/>
</dbReference>
<dbReference type="Pfam" id="PF13472">
    <property type="entry name" value="Lipase_GDSL_2"/>
    <property type="match status" value="1"/>
</dbReference>
<evidence type="ECO:0000313" key="3">
    <source>
        <dbReference type="EMBL" id="HEA17490.1"/>
    </source>
</evidence>
<dbReference type="SUPFAM" id="SSF52266">
    <property type="entry name" value="SGNH hydrolase"/>
    <property type="match status" value="1"/>
</dbReference>
<dbReference type="GO" id="GO:0052689">
    <property type="term" value="F:carboxylic ester hydrolase activity"/>
    <property type="evidence" value="ECO:0007669"/>
    <property type="project" value="InterPro"/>
</dbReference>
<sequence>MSSNRVKSAKLSASLWLCLFLILFCCVAVKGAQRQVIASQDNFQYTGRIDFRQPQTAIISWPGTRIQGAFTGTQLAITLDDQWGKNYFNVFIDDETEPRKIIACQQGKHRYLIADDLADKAHTFTLFKRTEGEEGRTKFLGISLSEQGELLPPPAKPTRKIEFFGDSVTSGMGNEAKVGEADHIPAEKNNYLAYGAITARDLDAEYVSISQSGIGVMVSWFDFTMPQFYDQLDAVGNNDTKWNFQRWQPDVVVVNLLQNDSWLIDREERLQPKPSEEDIVAAYRDFLGDLRNIYPNTYIIAALGSMDATKPGSKWPSYIERAVEQIKQTTGEQKMATFFFPYTGFEQHPRVVQHRKNAALLSAFIKTKMNWQ</sequence>
<dbReference type="InterPro" id="IPR013830">
    <property type="entry name" value="SGNH_hydro"/>
</dbReference>
<dbReference type="PANTHER" id="PTHR37834">
    <property type="entry name" value="GDSL-LIKE LIPASE/ACYLHYDROLASE DOMAIN PROTEIN (AFU_ORTHOLOGUE AFUA_2G00620)"/>
    <property type="match status" value="1"/>
</dbReference>
<dbReference type="InterPro" id="IPR037461">
    <property type="entry name" value="CtCE2-like_dom"/>
</dbReference>